<organism evidence="4 5">
    <name type="scientific">Candidatus Nitrospira inopinata</name>
    <dbReference type="NCBI Taxonomy" id="1715989"/>
    <lineage>
        <taxon>Bacteria</taxon>
        <taxon>Pseudomonadati</taxon>
        <taxon>Nitrospirota</taxon>
        <taxon>Nitrospiria</taxon>
        <taxon>Nitrospirales</taxon>
        <taxon>Nitrospiraceae</taxon>
        <taxon>Nitrospira</taxon>
    </lineage>
</organism>
<dbReference type="STRING" id="1715989.NITINOP_1938"/>
<dbReference type="InterPro" id="IPR011006">
    <property type="entry name" value="CheY-like_superfamily"/>
</dbReference>
<dbReference type="InterPro" id="IPR001789">
    <property type="entry name" value="Sig_transdc_resp-reg_receiver"/>
</dbReference>
<dbReference type="OrthoDB" id="9808843at2"/>
<dbReference type="PANTHER" id="PTHR44591:SF23">
    <property type="entry name" value="CHEY SUBFAMILY"/>
    <property type="match status" value="1"/>
</dbReference>
<keyword evidence="5" id="KW-1185">Reference proteome</keyword>
<feature type="modified residue" description="4-aspartylphosphate" evidence="2">
    <location>
        <position position="57"/>
    </location>
</feature>
<keyword evidence="1 2" id="KW-0597">Phosphoprotein</keyword>
<evidence type="ECO:0000256" key="2">
    <source>
        <dbReference type="PROSITE-ProRule" id="PRU00169"/>
    </source>
</evidence>
<accession>A0A0S4KUT2</accession>
<proteinExistence type="predicted"/>
<dbReference type="KEGG" id="nio:NITINOP_1938"/>
<dbReference type="Gene3D" id="3.40.50.2300">
    <property type="match status" value="1"/>
</dbReference>
<evidence type="ECO:0000259" key="3">
    <source>
        <dbReference type="PROSITE" id="PS50110"/>
    </source>
</evidence>
<dbReference type="SMART" id="SM00448">
    <property type="entry name" value="REC"/>
    <property type="match status" value="1"/>
</dbReference>
<dbReference type="RefSeq" id="WP_062484879.1">
    <property type="nucleotide sequence ID" value="NZ_LN885086.1"/>
</dbReference>
<evidence type="ECO:0000256" key="1">
    <source>
        <dbReference type="ARBA" id="ARBA00022553"/>
    </source>
</evidence>
<protein>
    <submittedName>
        <fullName evidence="4">Nitrogen regulation protein NR(I)</fullName>
    </submittedName>
</protein>
<sequence length="132" mass="14477">MSGGRSQHLLVVDDDPDIRQILQDRLESYGYLVDTAADGPTALEKLNRLTPHGVFLDIRMPGMDGIEVLRRIKARDCSTVVIIVTAVSDEDAARSPTGKAAHAYLLKPFDLPNIKHIVEQCLGRRTGSESVP</sequence>
<dbReference type="AlphaFoldDB" id="A0A0S4KUT2"/>
<gene>
    <name evidence="4" type="ORF">NITINOP_1938</name>
</gene>
<dbReference type="Proteomes" id="UP000066284">
    <property type="component" value="Chromosome 1"/>
</dbReference>
<name>A0A0S4KUT2_9BACT</name>
<dbReference type="Pfam" id="PF00072">
    <property type="entry name" value="Response_reg"/>
    <property type="match status" value="1"/>
</dbReference>
<feature type="domain" description="Response regulatory" evidence="3">
    <location>
        <begin position="8"/>
        <end position="122"/>
    </location>
</feature>
<dbReference type="EMBL" id="LN885086">
    <property type="protein sequence ID" value="CUQ66910.1"/>
    <property type="molecule type" value="Genomic_DNA"/>
</dbReference>
<evidence type="ECO:0000313" key="5">
    <source>
        <dbReference type="Proteomes" id="UP000066284"/>
    </source>
</evidence>
<reference evidence="5" key="1">
    <citation type="submission" date="2015-09" db="EMBL/GenBank/DDBJ databases">
        <authorList>
            <person name="Daims H."/>
        </authorList>
    </citation>
    <scope>NUCLEOTIDE SEQUENCE [LARGE SCALE GENOMIC DNA]</scope>
</reference>
<dbReference type="InterPro" id="IPR050595">
    <property type="entry name" value="Bact_response_regulator"/>
</dbReference>
<dbReference type="CDD" id="cd00156">
    <property type="entry name" value="REC"/>
    <property type="match status" value="1"/>
</dbReference>
<dbReference type="PANTHER" id="PTHR44591">
    <property type="entry name" value="STRESS RESPONSE REGULATOR PROTEIN 1"/>
    <property type="match status" value="1"/>
</dbReference>
<dbReference type="SUPFAM" id="SSF52172">
    <property type="entry name" value="CheY-like"/>
    <property type="match status" value="1"/>
</dbReference>
<dbReference type="GO" id="GO:0000160">
    <property type="term" value="P:phosphorelay signal transduction system"/>
    <property type="evidence" value="ECO:0007669"/>
    <property type="project" value="InterPro"/>
</dbReference>
<evidence type="ECO:0000313" key="4">
    <source>
        <dbReference type="EMBL" id="CUQ66910.1"/>
    </source>
</evidence>
<dbReference type="PROSITE" id="PS50110">
    <property type="entry name" value="RESPONSE_REGULATORY"/>
    <property type="match status" value="1"/>
</dbReference>